<proteinExistence type="inferred from homology"/>
<evidence type="ECO:0000256" key="5">
    <source>
        <dbReference type="ARBA" id="ARBA00023136"/>
    </source>
</evidence>
<dbReference type="GO" id="GO:0016020">
    <property type="term" value="C:membrane"/>
    <property type="evidence" value="ECO:0007669"/>
    <property type="project" value="UniProtKB-SubCell"/>
</dbReference>
<dbReference type="Gene3D" id="1.20.1250.20">
    <property type="entry name" value="MFS general substrate transporter like domains"/>
    <property type="match status" value="1"/>
</dbReference>
<sequence>MTSPTLLRPDLSNWDPENEATWDSRIAWRTLWITTYNLMLAFCVWYLVSAIAPRLNLIGFDLTKGQLYWLVALPGLAGGLFRMVYMFLPPITGTRTLVGGSATLLLLPMIGWTLAVRDTSTPYSVLLLLAVACGVGGGAFSGFMPSTSYFFPKRMAGTALGLQAGIGNFGVSLIQFLVPWVVGFGLLGTTALAPQQTTEGTNIWLHNAGLVLIPWVLLGMVLAAVFLRRVPVTANFREQLDIFREKHTWFMTAIYTMTFGAFSGFAAQLGLMILNLYGGFEDAPDPLKFAFLGPLLGSLTRAAWGPLCDRYGGAVWTLVSGIGMTISTVFTAFFLTPEAVGEFTWFLVGMLAIFTFAGIGNAGTFKQMPMIFDRRRAGGVIGFTASIAAFGPFLVGMALSVWSPQAFFIGAAVYFAGCTVLTWVQYARPGAPKPS</sequence>
<evidence type="ECO:0000256" key="3">
    <source>
        <dbReference type="ARBA" id="ARBA00022692"/>
    </source>
</evidence>
<dbReference type="OrthoDB" id="9771451at2"/>
<feature type="transmembrane region" description="Helical" evidence="6">
    <location>
        <begin position="377"/>
        <end position="399"/>
    </location>
</feature>
<dbReference type="InterPro" id="IPR011701">
    <property type="entry name" value="MFS"/>
</dbReference>
<evidence type="ECO:0000313" key="8">
    <source>
        <dbReference type="Proteomes" id="UP000321798"/>
    </source>
</evidence>
<feature type="transmembrane region" description="Helical" evidence="6">
    <location>
        <begin position="208"/>
        <end position="227"/>
    </location>
</feature>
<feature type="transmembrane region" description="Helical" evidence="6">
    <location>
        <begin position="405"/>
        <end position="424"/>
    </location>
</feature>
<feature type="transmembrane region" description="Helical" evidence="6">
    <location>
        <begin position="97"/>
        <end position="115"/>
    </location>
</feature>
<dbReference type="CDD" id="cd17341">
    <property type="entry name" value="MFS_NRT2_like"/>
    <property type="match status" value="1"/>
</dbReference>
<dbReference type="AlphaFoldDB" id="A0A512PAY1"/>
<feature type="transmembrane region" description="Helical" evidence="6">
    <location>
        <begin position="26"/>
        <end position="47"/>
    </location>
</feature>
<keyword evidence="4 6" id="KW-1133">Transmembrane helix</keyword>
<dbReference type="RefSeq" id="WP_146952115.1">
    <property type="nucleotide sequence ID" value="NZ_BAABBJ010000009.1"/>
</dbReference>
<keyword evidence="8" id="KW-1185">Reference proteome</keyword>
<accession>A0A512PAY1</accession>
<protein>
    <submittedName>
        <fullName evidence="7">Nitrate/nitrite transporter</fullName>
    </submittedName>
</protein>
<feature type="transmembrane region" description="Helical" evidence="6">
    <location>
        <begin position="165"/>
        <end position="188"/>
    </location>
</feature>
<dbReference type="GO" id="GO:0015112">
    <property type="term" value="F:nitrate transmembrane transporter activity"/>
    <property type="evidence" value="ECO:0007669"/>
    <property type="project" value="InterPro"/>
</dbReference>
<evidence type="ECO:0000256" key="6">
    <source>
        <dbReference type="SAM" id="Phobius"/>
    </source>
</evidence>
<name>A0A512PAY1_9CELL</name>
<feature type="transmembrane region" description="Helical" evidence="6">
    <location>
        <begin position="314"/>
        <end position="337"/>
    </location>
</feature>
<organism evidence="7 8">
    <name type="scientific">Cellulomonas soli</name>
    <dbReference type="NCBI Taxonomy" id="931535"/>
    <lineage>
        <taxon>Bacteria</taxon>
        <taxon>Bacillati</taxon>
        <taxon>Actinomycetota</taxon>
        <taxon>Actinomycetes</taxon>
        <taxon>Micrococcales</taxon>
        <taxon>Cellulomonadaceae</taxon>
        <taxon>Cellulomonas</taxon>
    </lineage>
</organism>
<dbReference type="SUPFAM" id="SSF103473">
    <property type="entry name" value="MFS general substrate transporter"/>
    <property type="match status" value="1"/>
</dbReference>
<feature type="transmembrane region" description="Helical" evidence="6">
    <location>
        <begin position="343"/>
        <end position="365"/>
    </location>
</feature>
<gene>
    <name evidence="7" type="ORF">CSO01_10630</name>
</gene>
<dbReference type="Pfam" id="PF07690">
    <property type="entry name" value="MFS_1"/>
    <property type="match status" value="1"/>
</dbReference>
<feature type="transmembrane region" description="Helical" evidence="6">
    <location>
        <begin position="67"/>
        <end position="85"/>
    </location>
</feature>
<comment type="similarity">
    <text evidence="2">Belongs to the major facilitator superfamily. Nitrate/nitrite porter (TC 2.A.1.8) family.</text>
</comment>
<comment type="subcellular location">
    <subcellularLocation>
        <location evidence="1">Membrane</location>
        <topology evidence="1">Multi-pass membrane protein</topology>
    </subcellularLocation>
</comment>
<dbReference type="EMBL" id="BKAL01000003">
    <property type="protein sequence ID" value="GEP68348.1"/>
    <property type="molecule type" value="Genomic_DNA"/>
</dbReference>
<dbReference type="Proteomes" id="UP000321798">
    <property type="component" value="Unassembled WGS sequence"/>
</dbReference>
<evidence type="ECO:0000256" key="1">
    <source>
        <dbReference type="ARBA" id="ARBA00004141"/>
    </source>
</evidence>
<dbReference type="PANTHER" id="PTHR23515">
    <property type="entry name" value="HIGH-AFFINITY NITRATE TRANSPORTER 2.3"/>
    <property type="match status" value="1"/>
</dbReference>
<dbReference type="InterPro" id="IPR044772">
    <property type="entry name" value="NO3_transporter"/>
</dbReference>
<evidence type="ECO:0000256" key="2">
    <source>
        <dbReference type="ARBA" id="ARBA00008432"/>
    </source>
</evidence>
<comment type="caution">
    <text evidence="7">The sequence shown here is derived from an EMBL/GenBank/DDBJ whole genome shotgun (WGS) entry which is preliminary data.</text>
</comment>
<reference evidence="7 8" key="1">
    <citation type="submission" date="2019-07" db="EMBL/GenBank/DDBJ databases">
        <title>Whole genome shotgun sequence of Cellulomonas soli NBRC 109434.</title>
        <authorList>
            <person name="Hosoyama A."/>
            <person name="Uohara A."/>
            <person name="Ohji S."/>
            <person name="Ichikawa N."/>
        </authorList>
    </citation>
    <scope>NUCLEOTIDE SEQUENCE [LARGE SCALE GENOMIC DNA]</scope>
    <source>
        <strain evidence="7 8">NBRC 109434</strain>
    </source>
</reference>
<feature type="transmembrane region" description="Helical" evidence="6">
    <location>
        <begin position="248"/>
        <end position="277"/>
    </location>
</feature>
<evidence type="ECO:0000313" key="7">
    <source>
        <dbReference type="EMBL" id="GEP68348.1"/>
    </source>
</evidence>
<keyword evidence="5 6" id="KW-0472">Membrane</keyword>
<keyword evidence="3 6" id="KW-0812">Transmembrane</keyword>
<dbReference type="InterPro" id="IPR036259">
    <property type="entry name" value="MFS_trans_sf"/>
</dbReference>
<feature type="transmembrane region" description="Helical" evidence="6">
    <location>
        <begin position="121"/>
        <end position="144"/>
    </location>
</feature>
<evidence type="ECO:0000256" key="4">
    <source>
        <dbReference type="ARBA" id="ARBA00022989"/>
    </source>
</evidence>